<gene>
    <name evidence="2" type="ORF">GJW-30_1_02027</name>
</gene>
<dbReference type="AlphaFoldDB" id="A0A0S3PU50"/>
<dbReference type="Proteomes" id="UP000236884">
    <property type="component" value="Chromosome"/>
</dbReference>
<dbReference type="Pfam" id="PF14328">
    <property type="entry name" value="DUF4385"/>
    <property type="match status" value="1"/>
</dbReference>
<protein>
    <recommendedName>
        <fullName evidence="4">Cytoplasmic protein</fullName>
    </recommendedName>
</protein>
<evidence type="ECO:0000313" key="2">
    <source>
        <dbReference type="EMBL" id="BAT59494.1"/>
    </source>
</evidence>
<dbReference type="InterPro" id="IPR025494">
    <property type="entry name" value="DUF4385"/>
</dbReference>
<keyword evidence="3" id="KW-1185">Reference proteome</keyword>
<name>A0A0S3PU50_9BRAD</name>
<accession>A0A0S3PU50</accession>
<reference evidence="2 3" key="1">
    <citation type="submission" date="2015-08" db="EMBL/GenBank/DDBJ databases">
        <title>Investigation of the bacterial diversity of lava forest soil.</title>
        <authorList>
            <person name="Lee J.S."/>
        </authorList>
    </citation>
    <scope>NUCLEOTIDE SEQUENCE [LARGE SCALE GENOMIC DNA]</scope>
    <source>
        <strain evidence="2 3">GJW-30</strain>
    </source>
</reference>
<evidence type="ECO:0000313" key="3">
    <source>
        <dbReference type="Proteomes" id="UP000236884"/>
    </source>
</evidence>
<sequence length="184" mass="20835">MLKGKHPLLTQRRARDASAQSVMSAKTRPASAGFNAATYAWKPGIDYRARPEKYRVGKGEQGVLICEPYKSEIAPHWRFASAAAARRSARTIFKMFTAYLKADDFVGADLARKFLQMGYTRSRRYANYKGGRKYDKQNDDALFKRGTGDPEKAKSAEIFRAFWKKAEANKSYAALKAEWKGRFG</sequence>
<dbReference type="EMBL" id="AP014946">
    <property type="protein sequence ID" value="BAT59494.1"/>
    <property type="molecule type" value="Genomic_DNA"/>
</dbReference>
<evidence type="ECO:0000256" key="1">
    <source>
        <dbReference type="SAM" id="MobiDB-lite"/>
    </source>
</evidence>
<evidence type="ECO:0008006" key="4">
    <source>
        <dbReference type="Google" id="ProtNLM"/>
    </source>
</evidence>
<dbReference type="KEGG" id="vgo:GJW-30_1_02027"/>
<feature type="region of interest" description="Disordered" evidence="1">
    <location>
        <begin position="1"/>
        <end position="22"/>
    </location>
</feature>
<proteinExistence type="predicted"/>
<organism evidence="2 3">
    <name type="scientific">Variibacter gotjawalensis</name>
    <dbReference type="NCBI Taxonomy" id="1333996"/>
    <lineage>
        <taxon>Bacteria</taxon>
        <taxon>Pseudomonadati</taxon>
        <taxon>Pseudomonadota</taxon>
        <taxon>Alphaproteobacteria</taxon>
        <taxon>Hyphomicrobiales</taxon>
        <taxon>Nitrobacteraceae</taxon>
        <taxon>Variibacter</taxon>
    </lineage>
</organism>